<dbReference type="InterPro" id="IPR013785">
    <property type="entry name" value="Aldolase_TIM"/>
</dbReference>
<feature type="domain" description="NADH:flavin oxidoreductase/NADH oxidase N-terminal" evidence="1">
    <location>
        <begin position="7"/>
        <end position="229"/>
    </location>
</feature>
<keyword evidence="3" id="KW-1185">Reference proteome</keyword>
<evidence type="ECO:0000259" key="1">
    <source>
        <dbReference type="Pfam" id="PF00724"/>
    </source>
</evidence>
<dbReference type="EC" id="1.-.-.-" evidence="2"/>
<gene>
    <name evidence="2" type="primary">nemA_1</name>
    <name evidence="2" type="ORF">A6302_02959</name>
</gene>
<dbReference type="AlphaFoldDB" id="A0A1E3H2F8"/>
<dbReference type="EMBL" id="MCRJ01000077">
    <property type="protein sequence ID" value="ODN69711.1"/>
    <property type="molecule type" value="Genomic_DNA"/>
</dbReference>
<accession>A0A1E3H2F8</accession>
<name>A0A1E3H2F8_9HYPH</name>
<sequence>MTSSATSLFQPLKVGDLTLANRVVMAPLTRNRATKGTDAPNDLSVLYYRQRAGAGLIVTEGSQISRQGQGYIQTSGIYSPAQVEGWRKVTDAVHADGGLIAIQIWHVGRVSHVSLQENGAAPVAPSAIRGNGKTFIEGGFADLSEPRALETDEIPGILADYRLAAENAKAAGFDAVEIHAANGYLLEQFLRDSTNKRTDSYGGSIENRARLLLEVVDTVIEVLGKGRVASASRR</sequence>
<evidence type="ECO:0000313" key="3">
    <source>
        <dbReference type="Proteomes" id="UP000094622"/>
    </source>
</evidence>
<evidence type="ECO:0000313" key="2">
    <source>
        <dbReference type="EMBL" id="ODN69711.1"/>
    </source>
</evidence>
<dbReference type="Gene3D" id="3.20.20.70">
    <property type="entry name" value="Aldolase class I"/>
    <property type="match status" value="1"/>
</dbReference>
<dbReference type="InterPro" id="IPR001155">
    <property type="entry name" value="OxRdtase_FMN_N"/>
</dbReference>
<dbReference type="GO" id="GO:0005829">
    <property type="term" value="C:cytosol"/>
    <property type="evidence" value="ECO:0007669"/>
    <property type="project" value="TreeGrafter"/>
</dbReference>
<reference evidence="2 3" key="1">
    <citation type="submission" date="2016-07" db="EMBL/GenBank/DDBJ databases">
        <title>Draft Genome Sequence of Methylobrevis pamukkalensis PK2.</title>
        <authorList>
            <person name="Vasilenko O.V."/>
            <person name="Doronina N.V."/>
            <person name="Shmareva M.N."/>
            <person name="Tarlachkov S.V."/>
            <person name="Mustakhimov I."/>
            <person name="Trotsenko Y.A."/>
        </authorList>
    </citation>
    <scope>NUCLEOTIDE SEQUENCE [LARGE SCALE GENOMIC DNA]</scope>
    <source>
        <strain evidence="2 3">PK2</strain>
    </source>
</reference>
<organism evidence="2 3">
    <name type="scientific">Methylobrevis pamukkalensis</name>
    <dbReference type="NCBI Taxonomy" id="1439726"/>
    <lineage>
        <taxon>Bacteria</taxon>
        <taxon>Pseudomonadati</taxon>
        <taxon>Pseudomonadota</taxon>
        <taxon>Alphaproteobacteria</taxon>
        <taxon>Hyphomicrobiales</taxon>
        <taxon>Pleomorphomonadaceae</taxon>
        <taxon>Methylobrevis</taxon>
    </lineage>
</organism>
<dbReference type="Proteomes" id="UP000094622">
    <property type="component" value="Unassembled WGS sequence"/>
</dbReference>
<keyword evidence="2" id="KW-0560">Oxidoreductase</keyword>
<dbReference type="CDD" id="cd02933">
    <property type="entry name" value="OYE_like_FMN"/>
    <property type="match status" value="1"/>
</dbReference>
<dbReference type="PANTHER" id="PTHR22893:SF91">
    <property type="entry name" value="NADPH DEHYDROGENASE 2-RELATED"/>
    <property type="match status" value="1"/>
</dbReference>
<comment type="caution">
    <text evidence="2">The sequence shown here is derived from an EMBL/GenBank/DDBJ whole genome shotgun (WGS) entry which is preliminary data.</text>
</comment>
<dbReference type="GO" id="GO:0016491">
    <property type="term" value="F:oxidoreductase activity"/>
    <property type="evidence" value="ECO:0007669"/>
    <property type="project" value="UniProtKB-KW"/>
</dbReference>
<dbReference type="SUPFAM" id="SSF51395">
    <property type="entry name" value="FMN-linked oxidoreductases"/>
    <property type="match status" value="1"/>
</dbReference>
<proteinExistence type="predicted"/>
<dbReference type="PANTHER" id="PTHR22893">
    <property type="entry name" value="NADH OXIDOREDUCTASE-RELATED"/>
    <property type="match status" value="1"/>
</dbReference>
<dbReference type="InterPro" id="IPR045247">
    <property type="entry name" value="Oye-like"/>
</dbReference>
<protein>
    <submittedName>
        <fullName evidence="2">N-ethylmaleimide reductase</fullName>
        <ecNumber evidence="2">1.-.-.-</ecNumber>
    </submittedName>
</protein>
<dbReference type="Pfam" id="PF00724">
    <property type="entry name" value="Oxidored_FMN"/>
    <property type="match status" value="1"/>
</dbReference>
<dbReference type="GO" id="GO:0010181">
    <property type="term" value="F:FMN binding"/>
    <property type="evidence" value="ECO:0007669"/>
    <property type="project" value="InterPro"/>
</dbReference>